<proteinExistence type="predicted"/>
<evidence type="ECO:0000313" key="3">
    <source>
        <dbReference type="Proteomes" id="UP000249081"/>
    </source>
</evidence>
<protein>
    <recommendedName>
        <fullName evidence="1">Restriction endonuclease type IV Mrr domain-containing protein</fullName>
    </recommendedName>
</protein>
<reference evidence="3" key="1">
    <citation type="submission" date="2018-04" db="EMBL/GenBank/DDBJ databases">
        <authorList>
            <person name="Cornet L."/>
        </authorList>
    </citation>
    <scope>NUCLEOTIDE SEQUENCE [LARGE SCALE GENOMIC DNA]</scope>
</reference>
<dbReference type="Proteomes" id="UP000249081">
    <property type="component" value="Unassembled WGS sequence"/>
</dbReference>
<dbReference type="EMBL" id="QBMN01000081">
    <property type="protein sequence ID" value="PZO39968.1"/>
    <property type="molecule type" value="Genomic_DNA"/>
</dbReference>
<dbReference type="InterPro" id="IPR011335">
    <property type="entry name" value="Restrct_endonuc-II-like"/>
</dbReference>
<evidence type="ECO:0000259" key="1">
    <source>
        <dbReference type="Pfam" id="PF04471"/>
    </source>
</evidence>
<feature type="domain" description="Restriction endonuclease type IV Mrr" evidence="1">
    <location>
        <begin position="2"/>
        <end position="104"/>
    </location>
</feature>
<reference evidence="2 3" key="2">
    <citation type="submission" date="2018-06" db="EMBL/GenBank/DDBJ databases">
        <title>Metagenomic assembly of (sub)arctic Cyanobacteria and their associated microbiome from non-axenic cultures.</title>
        <authorList>
            <person name="Baurain D."/>
        </authorList>
    </citation>
    <scope>NUCLEOTIDE SEQUENCE [LARGE SCALE GENOMIC DNA]</scope>
    <source>
        <strain evidence="2">ULC041bin1</strain>
    </source>
</reference>
<accession>A0A2W4Y9X5</accession>
<dbReference type="InterPro" id="IPR007560">
    <property type="entry name" value="Restrct_endonuc_IV_Mrr"/>
</dbReference>
<dbReference type="GO" id="GO:0003677">
    <property type="term" value="F:DNA binding"/>
    <property type="evidence" value="ECO:0007669"/>
    <property type="project" value="InterPro"/>
</dbReference>
<dbReference type="PANTHER" id="PTHR30015">
    <property type="entry name" value="MRR RESTRICTION SYSTEM PROTEIN"/>
    <property type="match status" value="1"/>
</dbReference>
<dbReference type="Gene3D" id="3.40.1350.10">
    <property type="match status" value="1"/>
</dbReference>
<dbReference type="GO" id="GO:0015666">
    <property type="term" value="F:restriction endodeoxyribonuclease activity"/>
    <property type="evidence" value="ECO:0007669"/>
    <property type="project" value="TreeGrafter"/>
</dbReference>
<organism evidence="2 3">
    <name type="scientific">Shackletoniella antarctica</name>
    <dbReference type="NCBI Taxonomy" id="268115"/>
    <lineage>
        <taxon>Bacteria</taxon>
        <taxon>Bacillati</taxon>
        <taxon>Cyanobacteriota</taxon>
        <taxon>Cyanophyceae</taxon>
        <taxon>Oculatellales</taxon>
        <taxon>Oculatellaceae</taxon>
        <taxon>Shackletoniella</taxon>
    </lineage>
</organism>
<evidence type="ECO:0000313" key="2">
    <source>
        <dbReference type="EMBL" id="PZO39968.1"/>
    </source>
</evidence>
<sequence length="141" mass="16142">MGLSVQLVGDVYRKDGGVDIIAYPNRGCAFPFLLAVQAKHHRSNRKTGSPDVRDFHGLLTSRVSPFHMGMIVTNTSFTADAQWFADNNQNLLRLRDMKDISRWMKNDFMNEAEWREIPEKVELVSGVTIQIPKQQLLRPNK</sequence>
<name>A0A2W4Y9X5_9CYAN</name>
<dbReference type="InterPro" id="IPR011856">
    <property type="entry name" value="tRNA_endonuc-like_dom_sf"/>
</dbReference>
<gene>
    <name evidence="2" type="ORF">DCF17_12610</name>
</gene>
<dbReference type="PANTHER" id="PTHR30015:SF7">
    <property type="entry name" value="TYPE IV METHYL-DIRECTED RESTRICTION ENZYME ECOKMRR"/>
    <property type="match status" value="1"/>
</dbReference>
<dbReference type="AlphaFoldDB" id="A0A2W4Y9X5"/>
<dbReference type="SUPFAM" id="SSF52980">
    <property type="entry name" value="Restriction endonuclease-like"/>
    <property type="match status" value="1"/>
</dbReference>
<dbReference type="Pfam" id="PF04471">
    <property type="entry name" value="Mrr_cat"/>
    <property type="match status" value="1"/>
</dbReference>
<comment type="caution">
    <text evidence="2">The sequence shown here is derived from an EMBL/GenBank/DDBJ whole genome shotgun (WGS) entry which is preliminary data.</text>
</comment>
<dbReference type="GO" id="GO:0009307">
    <property type="term" value="P:DNA restriction-modification system"/>
    <property type="evidence" value="ECO:0007669"/>
    <property type="project" value="InterPro"/>
</dbReference>
<dbReference type="InterPro" id="IPR052906">
    <property type="entry name" value="Type_IV_Methyl-Rstrct_Enzyme"/>
</dbReference>